<protein>
    <submittedName>
        <fullName evidence="3">3'3'-cGAMP-specific phosphodiesterase 2</fullName>
        <ecNumber evidence="3">3.1.4.-</ecNumber>
    </submittedName>
</protein>
<dbReference type="KEGG" id="gai:IMCC3135_26355"/>
<evidence type="ECO:0000256" key="1">
    <source>
        <dbReference type="SAM" id="MobiDB-lite"/>
    </source>
</evidence>
<dbReference type="PROSITE" id="PS51832">
    <property type="entry name" value="HD_GYP"/>
    <property type="match status" value="1"/>
</dbReference>
<feature type="compositionally biased region" description="Basic and acidic residues" evidence="1">
    <location>
        <begin position="36"/>
        <end position="53"/>
    </location>
</feature>
<name>A0A2Z2NV25_9GAMM</name>
<dbReference type="SMART" id="SM00471">
    <property type="entry name" value="HDc"/>
    <property type="match status" value="1"/>
</dbReference>
<dbReference type="CDD" id="cd00077">
    <property type="entry name" value="HDc"/>
    <property type="match status" value="1"/>
</dbReference>
<keyword evidence="4" id="KW-1185">Reference proteome</keyword>
<dbReference type="Gene3D" id="1.10.3210.10">
    <property type="entry name" value="Hypothetical protein af1432"/>
    <property type="match status" value="1"/>
</dbReference>
<dbReference type="InterPro" id="IPR003607">
    <property type="entry name" value="HD/PDEase_dom"/>
</dbReference>
<dbReference type="InterPro" id="IPR037522">
    <property type="entry name" value="HD_GYP_dom"/>
</dbReference>
<dbReference type="PANTHER" id="PTHR43155">
    <property type="entry name" value="CYCLIC DI-GMP PHOSPHODIESTERASE PA4108-RELATED"/>
    <property type="match status" value="1"/>
</dbReference>
<feature type="domain" description="HD-GYP" evidence="2">
    <location>
        <begin position="187"/>
        <end position="383"/>
    </location>
</feature>
<dbReference type="Pfam" id="PF11871">
    <property type="entry name" value="DUF3391"/>
    <property type="match status" value="1"/>
</dbReference>
<dbReference type="Proteomes" id="UP000250079">
    <property type="component" value="Chromosome"/>
</dbReference>
<accession>A0A2Z2NV25</accession>
<dbReference type="OrthoDB" id="9802066at2"/>
<organism evidence="3 4">
    <name type="scientific">Granulosicoccus antarcticus IMCC3135</name>
    <dbReference type="NCBI Taxonomy" id="1192854"/>
    <lineage>
        <taxon>Bacteria</taxon>
        <taxon>Pseudomonadati</taxon>
        <taxon>Pseudomonadota</taxon>
        <taxon>Gammaproteobacteria</taxon>
        <taxon>Chromatiales</taxon>
        <taxon>Granulosicoccaceae</taxon>
        <taxon>Granulosicoccus</taxon>
    </lineage>
</organism>
<proteinExistence type="predicted"/>
<dbReference type="InterPro" id="IPR021812">
    <property type="entry name" value="DUF3391"/>
</dbReference>
<evidence type="ECO:0000259" key="2">
    <source>
        <dbReference type="PROSITE" id="PS51832"/>
    </source>
</evidence>
<gene>
    <name evidence="3" type="ORF">IMCC3135_26355</name>
</gene>
<sequence length="458" mass="50723">MPLTCSGHESVLSSGQRHIVIDNMLFNRFFKSEAKEPEKPRPRVSKPVRERTQRSRKLHEKMDVKDLRVGMFVVELDKPWEESGFMFQGVELKSPSDVLAVQKECKFVWVDYDEFSLQSNDTVSAGLSTPGAGSILDKELQMEEELDAATEVHTLASQAISTLFEEIRLGAELDGTKVKQAVNGCVDSILRNPDASVWLTRIQAKNQATAQHSLNVAALSIVIAKSMSMTNRELEDVGVCGMLHDVGKTSVSDEVLNKVGPLDEAQWAEMRKHTRYGRDILLSTKTVMSGAADVAHSHHERPDGSGYPRKLDDDSIPLYAKIVSIAEAYDTMTVNQPYRPAFSPSDAIQELYAKRGKQFDEELVIHFIDAIGIFPPGSIVEMFNGEVGIVLSNTSDKLRPRVIMILDALGEPAAQRIVDLSQMDTDNEGNIYQIKTTHCDGAYGIDVGDFQRAGLRVG</sequence>
<dbReference type="EC" id="3.1.4.-" evidence="3"/>
<dbReference type="AlphaFoldDB" id="A0A2Z2NV25"/>
<feature type="region of interest" description="Disordered" evidence="1">
    <location>
        <begin position="36"/>
        <end position="59"/>
    </location>
</feature>
<dbReference type="PANTHER" id="PTHR43155:SF2">
    <property type="entry name" value="CYCLIC DI-GMP PHOSPHODIESTERASE PA4108"/>
    <property type="match status" value="1"/>
</dbReference>
<dbReference type="SUPFAM" id="SSF109604">
    <property type="entry name" value="HD-domain/PDEase-like"/>
    <property type="match status" value="1"/>
</dbReference>
<evidence type="ECO:0000313" key="3">
    <source>
        <dbReference type="EMBL" id="ASJ75326.1"/>
    </source>
</evidence>
<evidence type="ECO:0000313" key="4">
    <source>
        <dbReference type="Proteomes" id="UP000250079"/>
    </source>
</evidence>
<dbReference type="Pfam" id="PF13487">
    <property type="entry name" value="HD_5"/>
    <property type="match status" value="1"/>
</dbReference>
<keyword evidence="3" id="KW-0378">Hydrolase</keyword>
<dbReference type="EMBL" id="CP018632">
    <property type="protein sequence ID" value="ASJ75326.1"/>
    <property type="molecule type" value="Genomic_DNA"/>
</dbReference>
<dbReference type="GO" id="GO:0008081">
    <property type="term" value="F:phosphoric diester hydrolase activity"/>
    <property type="evidence" value="ECO:0007669"/>
    <property type="project" value="UniProtKB-ARBA"/>
</dbReference>
<reference evidence="3 4" key="1">
    <citation type="submission" date="2016-12" db="EMBL/GenBank/DDBJ databases">
        <authorList>
            <person name="Song W.-J."/>
            <person name="Kurnit D.M."/>
        </authorList>
    </citation>
    <scope>NUCLEOTIDE SEQUENCE [LARGE SCALE GENOMIC DNA]</scope>
    <source>
        <strain evidence="3 4">IMCC3135</strain>
    </source>
</reference>